<feature type="domain" description="NAD-dependent epimerase/dehydratase" evidence="1">
    <location>
        <begin position="3"/>
        <end position="226"/>
    </location>
</feature>
<dbReference type="Pfam" id="PF01370">
    <property type="entry name" value="Epimerase"/>
    <property type="match status" value="1"/>
</dbReference>
<organism evidence="2 3">
    <name type="scientific">Halomicronema hongdechloris C2206</name>
    <dbReference type="NCBI Taxonomy" id="1641165"/>
    <lineage>
        <taxon>Bacteria</taxon>
        <taxon>Bacillati</taxon>
        <taxon>Cyanobacteriota</taxon>
        <taxon>Cyanophyceae</taxon>
        <taxon>Nodosilineales</taxon>
        <taxon>Nodosilineaceae</taxon>
        <taxon>Halomicronema</taxon>
    </lineage>
</organism>
<dbReference type="KEGG" id="hhg:XM38_015470"/>
<name>A0A1Z3HKI7_9CYAN</name>
<dbReference type="STRING" id="1641165.XM38_20375"/>
<keyword evidence="3" id="KW-1185">Reference proteome</keyword>
<dbReference type="InterPro" id="IPR036291">
    <property type="entry name" value="NAD(P)-bd_dom_sf"/>
</dbReference>
<sequence>MKIFIAGASGTIGHALIPQLVQAGYGVTALSRTPQKLHTLKQMGATPVLGDVFDRPHLNQLIADAAPNVVIHQLTRLGSQAQDPFTETNRLRTEGTANLIHAAQRAQVQRFIAQSVAFLSHSPRGELTHEATPLYLNAPPPLTSVVEAVGSLEQQVLSLTEMTGVVLRYGHFYGPGTYYANDGAIAIAVRQGQYPIVDQGTGTCSFVHIEDAATATVQAITQGASGIYTIVDDEPVLLRQWLSAYGRLLQAPAPPVLTAAMARTQLDPISLYFATQQQGAVNQKARQILGWQPRYANWHAGFQTMLAA</sequence>
<protein>
    <submittedName>
        <fullName evidence="2">NAD(P)-dependent oxidoreductase</fullName>
    </submittedName>
</protein>
<proteinExistence type="predicted"/>
<dbReference type="PANTHER" id="PTHR48079">
    <property type="entry name" value="PROTEIN YEEZ"/>
    <property type="match status" value="1"/>
</dbReference>
<dbReference type="Gene3D" id="3.40.50.720">
    <property type="entry name" value="NAD(P)-binding Rossmann-like Domain"/>
    <property type="match status" value="1"/>
</dbReference>
<dbReference type="GO" id="GO:0004029">
    <property type="term" value="F:aldehyde dehydrogenase (NAD+) activity"/>
    <property type="evidence" value="ECO:0007669"/>
    <property type="project" value="TreeGrafter"/>
</dbReference>
<dbReference type="InterPro" id="IPR001509">
    <property type="entry name" value="Epimerase_deHydtase"/>
</dbReference>
<dbReference type="AlphaFoldDB" id="A0A1Z3HKI7"/>
<accession>A0A1Z3HKI7</accession>
<reference evidence="2 3" key="1">
    <citation type="journal article" date="2016" name="Biochim. Biophys. Acta">
        <title>Characterization of red-shifted phycobilisomes isolated from the chlorophyll f-containing cyanobacterium Halomicronema hongdechloris.</title>
        <authorList>
            <person name="Li Y."/>
            <person name="Lin Y."/>
            <person name="Garvey C.J."/>
            <person name="Birch D."/>
            <person name="Corkery R.W."/>
            <person name="Loughlin P.C."/>
            <person name="Scheer H."/>
            <person name="Willows R.D."/>
            <person name="Chen M."/>
        </authorList>
    </citation>
    <scope>NUCLEOTIDE SEQUENCE [LARGE SCALE GENOMIC DNA]</scope>
    <source>
        <strain evidence="2 3">C2206</strain>
    </source>
</reference>
<dbReference type="RefSeq" id="WP_080812208.1">
    <property type="nucleotide sequence ID" value="NZ_CP021983.2"/>
</dbReference>
<dbReference type="PANTHER" id="PTHR48079:SF6">
    <property type="entry name" value="NAD(P)-BINDING DOMAIN-CONTAINING PROTEIN-RELATED"/>
    <property type="match status" value="1"/>
</dbReference>
<dbReference type="EMBL" id="CP021983">
    <property type="protein sequence ID" value="ASC70607.1"/>
    <property type="molecule type" value="Genomic_DNA"/>
</dbReference>
<dbReference type="GO" id="GO:0005737">
    <property type="term" value="C:cytoplasm"/>
    <property type="evidence" value="ECO:0007669"/>
    <property type="project" value="TreeGrafter"/>
</dbReference>
<dbReference type="OrthoDB" id="9801785at2"/>
<evidence type="ECO:0000313" key="2">
    <source>
        <dbReference type="EMBL" id="ASC70607.1"/>
    </source>
</evidence>
<gene>
    <name evidence="2" type="ORF">XM38_015470</name>
</gene>
<evidence type="ECO:0000313" key="3">
    <source>
        <dbReference type="Proteomes" id="UP000191901"/>
    </source>
</evidence>
<dbReference type="InterPro" id="IPR051783">
    <property type="entry name" value="NAD(P)-dependent_oxidoreduct"/>
</dbReference>
<dbReference type="Proteomes" id="UP000191901">
    <property type="component" value="Chromosome"/>
</dbReference>
<dbReference type="SUPFAM" id="SSF51735">
    <property type="entry name" value="NAD(P)-binding Rossmann-fold domains"/>
    <property type="match status" value="1"/>
</dbReference>
<evidence type="ECO:0000259" key="1">
    <source>
        <dbReference type="Pfam" id="PF01370"/>
    </source>
</evidence>